<dbReference type="PROSITE" id="PS00810">
    <property type="entry name" value="ADP_GLC_PYROPHOSPH_3"/>
    <property type="match status" value="1"/>
</dbReference>
<dbReference type="Gene3D" id="3.90.550.10">
    <property type="entry name" value="Spore Coat Polysaccharide Biosynthesis Protein SpsA, Chain A"/>
    <property type="match status" value="1"/>
</dbReference>
<dbReference type="InterPro" id="IPR005835">
    <property type="entry name" value="NTP_transferase_dom"/>
</dbReference>
<dbReference type="Pfam" id="PF24894">
    <property type="entry name" value="Hexapep_GlmU"/>
    <property type="match status" value="1"/>
</dbReference>
<evidence type="ECO:0000256" key="7">
    <source>
        <dbReference type="ARBA" id="ARBA00023056"/>
    </source>
</evidence>
<dbReference type="SUPFAM" id="SSF53448">
    <property type="entry name" value="Nucleotide-diphospho-sugar transferases"/>
    <property type="match status" value="1"/>
</dbReference>
<keyword evidence="3 9" id="KW-0808">Transferase</keyword>
<dbReference type="CDD" id="cd02508">
    <property type="entry name" value="ADP_Glucose_PP"/>
    <property type="match status" value="1"/>
</dbReference>
<dbReference type="Pfam" id="PF00483">
    <property type="entry name" value="NTP_transferase"/>
    <property type="match status" value="1"/>
</dbReference>
<feature type="domain" description="Nucleotidyl transferase" evidence="10">
    <location>
        <begin position="7"/>
        <end position="259"/>
    </location>
</feature>
<name>A0A7M1XKA5_9SPIR</name>
<comment type="function">
    <text evidence="9">Involved in the biosynthesis of ADP-glucose, a building block required for the elongation reactions to produce glycogen. Catalyzes the reaction between ATP and alpha-D-glucose 1-phosphate (G1P) to produce pyrophosphate and ADP-Glc.</text>
</comment>
<evidence type="ECO:0000313" key="13">
    <source>
        <dbReference type="Proteomes" id="UP000593591"/>
    </source>
</evidence>
<dbReference type="InterPro" id="IPR023049">
    <property type="entry name" value="GlgC_bac"/>
</dbReference>
<evidence type="ECO:0000256" key="1">
    <source>
        <dbReference type="ARBA" id="ARBA00010443"/>
    </source>
</evidence>
<gene>
    <name evidence="9" type="primary">glgC</name>
    <name evidence="12" type="ORF">DYE49_02000</name>
</gene>
<dbReference type="SUPFAM" id="SSF51161">
    <property type="entry name" value="Trimeric LpxA-like enzymes"/>
    <property type="match status" value="1"/>
</dbReference>
<feature type="domain" description="Glucose-1-phosphate adenylyltransferase/Bifunctional protein GlmU-like C-terminal hexapeptide" evidence="11">
    <location>
        <begin position="290"/>
        <end position="359"/>
    </location>
</feature>
<dbReference type="GO" id="GO:0005524">
    <property type="term" value="F:ATP binding"/>
    <property type="evidence" value="ECO:0007669"/>
    <property type="project" value="UniProtKB-KW"/>
</dbReference>
<dbReference type="InterPro" id="IPR011831">
    <property type="entry name" value="ADP-Glc_PPase"/>
</dbReference>
<protein>
    <recommendedName>
        <fullName evidence="9">Glucose-1-phosphate adenylyltransferase</fullName>
        <ecNumber evidence="9">2.7.7.27</ecNumber>
    </recommendedName>
    <alternativeName>
        <fullName evidence="9">ADP-glucose pyrophosphorylase</fullName>
        <shortName evidence="9">ADPGlc PPase</shortName>
    </alternativeName>
    <alternativeName>
        <fullName evidence="9">ADP-glucose synthase</fullName>
    </alternativeName>
</protein>
<dbReference type="GO" id="GO:0008878">
    <property type="term" value="F:glucose-1-phosphate adenylyltransferase activity"/>
    <property type="evidence" value="ECO:0007669"/>
    <property type="project" value="UniProtKB-UniRule"/>
</dbReference>
<evidence type="ECO:0000256" key="4">
    <source>
        <dbReference type="ARBA" id="ARBA00022695"/>
    </source>
</evidence>
<dbReference type="InterPro" id="IPR029044">
    <property type="entry name" value="Nucleotide-diphossugar_trans"/>
</dbReference>
<evidence type="ECO:0000259" key="10">
    <source>
        <dbReference type="Pfam" id="PF00483"/>
    </source>
</evidence>
<comment type="catalytic activity">
    <reaction evidence="9">
        <text>alpha-D-glucose 1-phosphate + ATP + H(+) = ADP-alpha-D-glucose + diphosphate</text>
        <dbReference type="Rhea" id="RHEA:12120"/>
        <dbReference type="ChEBI" id="CHEBI:15378"/>
        <dbReference type="ChEBI" id="CHEBI:30616"/>
        <dbReference type="ChEBI" id="CHEBI:33019"/>
        <dbReference type="ChEBI" id="CHEBI:57498"/>
        <dbReference type="ChEBI" id="CHEBI:58601"/>
        <dbReference type="EC" id="2.7.7.27"/>
    </reaction>
</comment>
<dbReference type="UniPathway" id="UPA00164"/>
<dbReference type="PANTHER" id="PTHR43523:SF2">
    <property type="entry name" value="GLUCOSE-1-PHOSPHATE ADENYLYLTRANSFERASE"/>
    <property type="match status" value="1"/>
</dbReference>
<keyword evidence="8 9" id="KW-0119">Carbohydrate metabolism</keyword>
<keyword evidence="7 9" id="KW-0320">Glycogen biosynthesis</keyword>
<reference evidence="12 13" key="1">
    <citation type="submission" date="2018-08" db="EMBL/GenBank/DDBJ databases">
        <title>The first complete genome of Treponema rectale (CHPAT), a commensal spirochete of the bovine rectum.</title>
        <authorList>
            <person name="Staton G.J."/>
            <person name="Clegg S.R."/>
            <person name="Carter S.D."/>
            <person name="Radford A.D."/>
            <person name="Darby A."/>
            <person name="Hall N."/>
            <person name="Birtles R.J."/>
            <person name="Evans N.J."/>
        </authorList>
    </citation>
    <scope>NUCLEOTIDE SEQUENCE [LARGE SCALE GENOMIC DNA]</scope>
    <source>
        <strain evidence="12 13">CHPA</strain>
    </source>
</reference>
<feature type="binding site" evidence="9">
    <location>
        <position position="190"/>
    </location>
    <ligand>
        <name>alpha-D-glucose 1-phosphate</name>
        <dbReference type="ChEBI" id="CHEBI:58601"/>
    </ligand>
</feature>
<evidence type="ECO:0000256" key="8">
    <source>
        <dbReference type="ARBA" id="ARBA00023277"/>
    </source>
</evidence>
<dbReference type="PROSITE" id="PS00808">
    <property type="entry name" value="ADP_GLC_PYROPHOSPH_1"/>
    <property type="match status" value="1"/>
</dbReference>
<keyword evidence="4 9" id="KW-0548">Nucleotidyltransferase</keyword>
<keyword evidence="5 9" id="KW-0547">Nucleotide-binding</keyword>
<feature type="binding site" evidence="9">
    <location>
        <position position="164"/>
    </location>
    <ligand>
        <name>alpha-D-glucose 1-phosphate</name>
        <dbReference type="ChEBI" id="CHEBI:58601"/>
    </ligand>
</feature>
<comment type="pathway">
    <text evidence="9">Glycan biosynthesis; glycogen biosynthesis.</text>
</comment>
<feature type="site" description="Could play a key role in the communication between the regulatory and the substrate sites" evidence="9">
    <location>
        <position position="59"/>
    </location>
</feature>
<dbReference type="HAMAP" id="MF_00624">
    <property type="entry name" value="GlgC"/>
    <property type="match status" value="1"/>
</dbReference>
<keyword evidence="2 9" id="KW-0321">Glycogen metabolism</keyword>
<organism evidence="12 13">
    <name type="scientific">Treponema rectale</name>
    <dbReference type="NCBI Taxonomy" id="744512"/>
    <lineage>
        <taxon>Bacteria</taxon>
        <taxon>Pseudomonadati</taxon>
        <taxon>Spirochaetota</taxon>
        <taxon>Spirochaetia</taxon>
        <taxon>Spirochaetales</taxon>
        <taxon>Treponemataceae</taxon>
        <taxon>Treponema</taxon>
    </lineage>
</organism>
<accession>A0A7M1XKA5</accession>
<dbReference type="Gene3D" id="2.160.10.10">
    <property type="entry name" value="Hexapeptide repeat proteins"/>
    <property type="match status" value="1"/>
</dbReference>
<feature type="site" description="Could play a key role in the communication between the regulatory and the substrate sites" evidence="9">
    <location>
        <position position="98"/>
    </location>
</feature>
<evidence type="ECO:0000256" key="5">
    <source>
        <dbReference type="ARBA" id="ARBA00022741"/>
    </source>
</evidence>
<dbReference type="NCBIfam" id="TIGR02091">
    <property type="entry name" value="glgC"/>
    <property type="match status" value="1"/>
</dbReference>
<dbReference type="AlphaFoldDB" id="A0A7M1XKA5"/>
<comment type="subunit">
    <text evidence="9">Homotetramer.</text>
</comment>
<keyword evidence="6 9" id="KW-0067">ATP-binding</keyword>
<evidence type="ECO:0000259" key="11">
    <source>
        <dbReference type="Pfam" id="PF24894"/>
    </source>
</evidence>
<dbReference type="InterPro" id="IPR056818">
    <property type="entry name" value="GlmU/GlgC-like_hexapep"/>
</dbReference>
<dbReference type="EMBL" id="CP031517">
    <property type="protein sequence ID" value="QOS39288.1"/>
    <property type="molecule type" value="Genomic_DNA"/>
</dbReference>
<dbReference type="InterPro" id="IPR005836">
    <property type="entry name" value="ADP_Glu_pyroP_CS"/>
</dbReference>
<dbReference type="KEGG" id="trc:DYE49_02000"/>
<evidence type="ECO:0000256" key="2">
    <source>
        <dbReference type="ARBA" id="ARBA00022600"/>
    </source>
</evidence>
<dbReference type="PANTHER" id="PTHR43523">
    <property type="entry name" value="GLUCOSE-1-PHOSPHATE ADENYLYLTRANSFERASE-RELATED"/>
    <property type="match status" value="1"/>
</dbReference>
<dbReference type="InterPro" id="IPR011004">
    <property type="entry name" value="Trimer_LpxA-like_sf"/>
</dbReference>
<feature type="binding site" evidence="9">
    <location>
        <begin position="179"/>
        <end position="180"/>
    </location>
    <ligand>
        <name>alpha-D-glucose 1-phosphate</name>
        <dbReference type="ChEBI" id="CHEBI:58601"/>
    </ligand>
</feature>
<feature type="binding site" evidence="9">
    <location>
        <position position="99"/>
    </location>
    <ligand>
        <name>alpha-D-glucose 1-phosphate</name>
        <dbReference type="ChEBI" id="CHEBI:58601"/>
    </ligand>
</feature>
<evidence type="ECO:0000313" key="12">
    <source>
        <dbReference type="EMBL" id="QOS39288.1"/>
    </source>
</evidence>
<dbReference type="EC" id="2.7.7.27" evidence="9"/>
<evidence type="ECO:0000256" key="9">
    <source>
        <dbReference type="HAMAP-Rule" id="MF_00624"/>
    </source>
</evidence>
<comment type="similarity">
    <text evidence="1 9">Belongs to the bacterial/plant glucose-1-phosphate adenylyltransferase family.</text>
</comment>
<sequence length="372" mass="40942">MKEEMVAMILAGGRGTRLKSLTAKVAKPAVFFGGKYRIIDFPLSNVANSGINAVGVATQYESTDLNNYIGSGRNWGLNGTNALASILPPRETPSGASWYLGTADAIYQNIDWLDKTHCKYVVILSGDHIYKMDYSDMLKFHKDNKADVTIACIKVPMAEAPRFGIVVADEKNMINEFQEKPKVPKSDYASMGIYIFTYDLLRKALVDDAKDETSDHDFGKNILPTLLGEKKRLFAYPFKGYWKDVGTVQSLWEANMDLLDPNCELQLFSSRFKIYSADTASRPEYIAPSAKVEDSVINQGAQIYGSVIHSVICNEAIIEQGAVVKNCVILPAAVIKTGVKIENAIIGAKTVVDKDVIGKEDDVALVNAMEDK</sequence>
<dbReference type="NCBIfam" id="NF003670">
    <property type="entry name" value="PRK05293.1"/>
    <property type="match status" value="1"/>
</dbReference>
<proteinExistence type="inferred from homology"/>
<dbReference type="PROSITE" id="PS00809">
    <property type="entry name" value="ADP_GLC_PYROPHOSPH_2"/>
    <property type="match status" value="1"/>
</dbReference>
<evidence type="ECO:0000256" key="3">
    <source>
        <dbReference type="ARBA" id="ARBA00022679"/>
    </source>
</evidence>
<dbReference type="Proteomes" id="UP000593591">
    <property type="component" value="Chromosome"/>
</dbReference>
<evidence type="ECO:0000256" key="6">
    <source>
        <dbReference type="ARBA" id="ARBA00022840"/>
    </source>
</evidence>
<dbReference type="GO" id="GO:0005978">
    <property type="term" value="P:glycogen biosynthetic process"/>
    <property type="evidence" value="ECO:0007669"/>
    <property type="project" value="UniProtKB-UniRule"/>
</dbReference>